<evidence type="ECO:0000256" key="1">
    <source>
        <dbReference type="SAM" id="MobiDB-lite"/>
    </source>
</evidence>
<evidence type="ECO:0000313" key="2">
    <source>
        <dbReference type="EMBL" id="JAD91216.1"/>
    </source>
</evidence>
<reference evidence="2" key="2">
    <citation type="journal article" date="2015" name="Data Brief">
        <title>Shoot transcriptome of the giant reed, Arundo donax.</title>
        <authorList>
            <person name="Barrero R.A."/>
            <person name="Guerrero F.D."/>
            <person name="Moolhuijzen P."/>
            <person name="Goolsby J.A."/>
            <person name="Tidwell J."/>
            <person name="Bellgard S.E."/>
            <person name="Bellgard M.I."/>
        </authorList>
    </citation>
    <scope>NUCLEOTIDE SEQUENCE</scope>
    <source>
        <tissue evidence="2">Shoot tissue taken approximately 20 cm above the soil surface</tissue>
    </source>
</reference>
<feature type="region of interest" description="Disordered" evidence="1">
    <location>
        <begin position="1"/>
        <end position="25"/>
    </location>
</feature>
<dbReference type="EMBL" id="GBRH01206679">
    <property type="protein sequence ID" value="JAD91216.1"/>
    <property type="molecule type" value="Transcribed_RNA"/>
</dbReference>
<sequence>MRAQKLTSETRKKFPFSGKKSQCSN</sequence>
<organism evidence="2">
    <name type="scientific">Arundo donax</name>
    <name type="common">Giant reed</name>
    <name type="synonym">Donax arundinaceus</name>
    <dbReference type="NCBI Taxonomy" id="35708"/>
    <lineage>
        <taxon>Eukaryota</taxon>
        <taxon>Viridiplantae</taxon>
        <taxon>Streptophyta</taxon>
        <taxon>Embryophyta</taxon>
        <taxon>Tracheophyta</taxon>
        <taxon>Spermatophyta</taxon>
        <taxon>Magnoliopsida</taxon>
        <taxon>Liliopsida</taxon>
        <taxon>Poales</taxon>
        <taxon>Poaceae</taxon>
        <taxon>PACMAD clade</taxon>
        <taxon>Arundinoideae</taxon>
        <taxon>Arundineae</taxon>
        <taxon>Arundo</taxon>
    </lineage>
</organism>
<reference evidence="2" key="1">
    <citation type="submission" date="2014-09" db="EMBL/GenBank/DDBJ databases">
        <authorList>
            <person name="Magalhaes I.L.F."/>
            <person name="Oliveira U."/>
            <person name="Santos F.R."/>
            <person name="Vidigal T.H.D.A."/>
            <person name="Brescovit A.D."/>
            <person name="Santos A.J."/>
        </authorList>
    </citation>
    <scope>NUCLEOTIDE SEQUENCE</scope>
    <source>
        <tissue evidence="2">Shoot tissue taken approximately 20 cm above the soil surface</tissue>
    </source>
</reference>
<protein>
    <submittedName>
        <fullName evidence="2">Uncharacterized protein</fullName>
    </submittedName>
</protein>
<proteinExistence type="predicted"/>
<accession>A0A0A9DTT8</accession>
<name>A0A0A9DTT8_ARUDO</name>
<dbReference type="AlphaFoldDB" id="A0A0A9DTT8"/>